<dbReference type="ChiTaRS" id="PAX6">
    <property type="organism name" value="human"/>
</dbReference>
<feature type="region of interest" description="Disordered" evidence="1">
    <location>
        <begin position="1"/>
        <end position="65"/>
    </location>
</feature>
<dbReference type="AlphaFoldDB" id="L8E7A6"/>
<evidence type="ECO:0000313" key="2">
    <source>
        <dbReference type="EMBL" id="CCQ43145.1"/>
    </source>
</evidence>
<accession>L8E7A6</accession>
<protein>
    <submittedName>
        <fullName evidence="2">Alternative protein PAX6</fullName>
    </submittedName>
</protein>
<name>L8E7A6_HUMAN</name>
<proteinExistence type="predicted"/>
<dbReference type="EMBL" id="HF583648">
    <property type="protein sequence ID" value="CCQ43145.1"/>
    <property type="molecule type" value="Genomic_DNA"/>
</dbReference>
<evidence type="ECO:0000256" key="1">
    <source>
        <dbReference type="SAM" id="MobiDB-lite"/>
    </source>
</evidence>
<sequence length="65" mass="7430">MMTEESENCSHTPTQQHPWRKLSPATPLKHRHFKPLWSSSNNSSTKNPNQTKLLTEAVTTRKDAS</sequence>
<gene>
    <name evidence="2" type="primary">PAX6</name>
</gene>
<dbReference type="OrthoDB" id="3225452at2759"/>
<reference evidence="2" key="1">
    <citation type="journal article" date="2013" name="PLoS ONE">
        <title>Direct detection of alternative open reading frames translation products in human significantly expands the proteome.</title>
        <authorList>
            <person name="Vanderperre B."/>
            <person name="Lucier J.-F."/>
            <person name="Motard J."/>
            <person name="Tremblay G."/>
            <person name="Vanderperre S."/>
            <person name="Wisztorski M."/>
            <person name="Salzet M."/>
            <person name="Boisvert F.-M."/>
            <person name="Roucou X."/>
        </authorList>
    </citation>
    <scope>NUCLEOTIDE SEQUENCE</scope>
</reference>
<organism evidence="2">
    <name type="scientific">Homo sapiens</name>
    <name type="common">Human</name>
    <dbReference type="NCBI Taxonomy" id="9606"/>
    <lineage>
        <taxon>Eukaryota</taxon>
        <taxon>Metazoa</taxon>
        <taxon>Chordata</taxon>
        <taxon>Craniata</taxon>
        <taxon>Vertebrata</taxon>
        <taxon>Euteleostomi</taxon>
        <taxon>Mammalia</taxon>
        <taxon>Eutheria</taxon>
        <taxon>Euarchontoglires</taxon>
        <taxon>Primates</taxon>
        <taxon>Haplorrhini</taxon>
        <taxon>Catarrhini</taxon>
        <taxon>Hominidae</taxon>
        <taxon>Homo</taxon>
    </lineage>
</organism>